<reference evidence="1 2" key="1">
    <citation type="journal article" date="2019" name="Environ. Microbiol.">
        <title>Species interactions and distinct microbial communities in high Arctic permafrost affected cryosols are associated with the CH4 and CO2 gas fluxes.</title>
        <authorList>
            <person name="Altshuler I."/>
            <person name="Hamel J."/>
            <person name="Turney S."/>
            <person name="Magnuson E."/>
            <person name="Levesque R."/>
            <person name="Greer C."/>
            <person name="Whyte L.G."/>
        </authorList>
    </citation>
    <scope>NUCLEOTIDE SEQUENCE [LARGE SCALE GENOMIC DNA]</scope>
    <source>
        <strain evidence="1 2">S5.1</strain>
    </source>
</reference>
<accession>A0A502BU44</accession>
<dbReference type="SUPFAM" id="SSF54631">
    <property type="entry name" value="CBS-domain pair"/>
    <property type="match status" value="1"/>
</dbReference>
<keyword evidence="2" id="KW-1185">Reference proteome</keyword>
<protein>
    <submittedName>
        <fullName evidence="1">Chloride channel protein</fullName>
    </submittedName>
</protein>
<evidence type="ECO:0000313" key="1">
    <source>
        <dbReference type="EMBL" id="TPG03990.1"/>
    </source>
</evidence>
<organism evidence="1 2">
    <name type="scientific">Sphingomonas oligophenolica</name>
    <dbReference type="NCBI Taxonomy" id="301154"/>
    <lineage>
        <taxon>Bacteria</taxon>
        <taxon>Pseudomonadati</taxon>
        <taxon>Pseudomonadota</taxon>
        <taxon>Alphaproteobacteria</taxon>
        <taxon>Sphingomonadales</taxon>
        <taxon>Sphingomonadaceae</taxon>
        <taxon>Sphingomonas</taxon>
    </lineage>
</organism>
<dbReference type="Proteomes" id="UP000318413">
    <property type="component" value="Unassembled WGS sequence"/>
</dbReference>
<proteinExistence type="predicted"/>
<sequence length="92" mass="9845">VPTAAAYNPDADGGSPVSAIATLADATLAPTADIQAVLALFDKVAADEIVVTDDARTVLGVISENHARRRFFEAFEASQDDIFGESRRLRRR</sequence>
<feature type="non-terminal residue" evidence="1">
    <location>
        <position position="1"/>
    </location>
</feature>
<gene>
    <name evidence="1" type="ORF">EAH84_15655</name>
</gene>
<dbReference type="InterPro" id="IPR046342">
    <property type="entry name" value="CBS_dom_sf"/>
</dbReference>
<dbReference type="EMBL" id="RCZK01000038">
    <property type="protein sequence ID" value="TPG03990.1"/>
    <property type="molecule type" value="Genomic_DNA"/>
</dbReference>
<evidence type="ECO:0000313" key="2">
    <source>
        <dbReference type="Proteomes" id="UP000318413"/>
    </source>
</evidence>
<name>A0A502BU44_9SPHN</name>
<dbReference type="AlphaFoldDB" id="A0A502BU44"/>
<comment type="caution">
    <text evidence="1">The sequence shown here is derived from an EMBL/GenBank/DDBJ whole genome shotgun (WGS) entry which is preliminary data.</text>
</comment>